<feature type="transmembrane region" description="Helical" evidence="11">
    <location>
        <begin position="42"/>
        <end position="64"/>
    </location>
</feature>
<dbReference type="AlphaFoldDB" id="A0A3S9HB73"/>
<dbReference type="InterPro" id="IPR050351">
    <property type="entry name" value="BphY/WalK/GraS-like"/>
</dbReference>
<dbReference type="InterPro" id="IPR005467">
    <property type="entry name" value="His_kinase_dom"/>
</dbReference>
<dbReference type="SMART" id="SM00387">
    <property type="entry name" value="HATPase_c"/>
    <property type="match status" value="1"/>
</dbReference>
<dbReference type="EMBL" id="CP034465">
    <property type="protein sequence ID" value="AZP04423.1"/>
    <property type="molecule type" value="Genomic_DNA"/>
</dbReference>
<dbReference type="GO" id="GO:0000155">
    <property type="term" value="F:phosphorelay sensor kinase activity"/>
    <property type="evidence" value="ECO:0007669"/>
    <property type="project" value="TreeGrafter"/>
</dbReference>
<evidence type="ECO:0000256" key="7">
    <source>
        <dbReference type="ARBA" id="ARBA00022777"/>
    </source>
</evidence>
<accession>A0A3S9HB73</accession>
<dbReference type="PANTHER" id="PTHR45453">
    <property type="entry name" value="PHOSPHATE REGULON SENSOR PROTEIN PHOR"/>
    <property type="match status" value="1"/>
</dbReference>
<dbReference type="EC" id="2.7.13.3" evidence="3"/>
<dbReference type="OrthoDB" id="9780487at2"/>
<keyword evidence="8 11" id="KW-1133">Transmembrane helix</keyword>
<evidence type="ECO:0000313" key="14">
    <source>
        <dbReference type="Proteomes" id="UP000273326"/>
    </source>
</evidence>
<protein>
    <recommendedName>
        <fullName evidence="3">histidine kinase</fullName>
        <ecNumber evidence="3">2.7.13.3</ecNumber>
    </recommendedName>
</protein>
<evidence type="ECO:0000259" key="12">
    <source>
        <dbReference type="PROSITE" id="PS50109"/>
    </source>
</evidence>
<sequence length="353" mass="41449">MKKIRKIWFQIQDSKQWLLVILLMEFIFIFLAWLAYPEEFWTLLGLMLLLSIAAAIVPLLFLILREQRIETSFQEFLTQPDQEHEERLCQFIPKTNRPYIRKIGLLLRENQDELNNQLIQLKDYQTYIEEWVHEIKKPLSVLTLVLDNREEEMSPLVKQRMLHVKNEIHDDVEKILYFARLDAVHKDYLFRPVDLWDVCREAVNEQRPLLEEFSFEIDFIGNTKEVISDQRNLLFILSQIISNSVKYTGKTKQKPSIQFQLEEKKESDQIVLKIQDNGPGVAPEDLPFIFDKGFTGAKTDYGRRATGMGLYLVKRVGNELAIDLAAESREEGLSISIVFPRVSSHSKKQNTTF</sequence>
<keyword evidence="7 13" id="KW-0418">Kinase</keyword>
<dbReference type="InterPro" id="IPR036890">
    <property type="entry name" value="HATPase_C_sf"/>
</dbReference>
<gene>
    <name evidence="13" type="ORF">EJN90_07140</name>
</gene>
<organism evidence="13 14">
    <name type="scientific">Jeotgalibaca ciconiae</name>
    <dbReference type="NCBI Taxonomy" id="2496265"/>
    <lineage>
        <taxon>Bacteria</taxon>
        <taxon>Bacillati</taxon>
        <taxon>Bacillota</taxon>
        <taxon>Bacilli</taxon>
        <taxon>Lactobacillales</taxon>
        <taxon>Carnobacteriaceae</taxon>
        <taxon>Jeotgalibaca</taxon>
    </lineage>
</organism>
<keyword evidence="5" id="KW-0808">Transferase</keyword>
<evidence type="ECO:0000256" key="3">
    <source>
        <dbReference type="ARBA" id="ARBA00012438"/>
    </source>
</evidence>
<dbReference type="PANTHER" id="PTHR45453:SF2">
    <property type="entry name" value="HISTIDINE KINASE"/>
    <property type="match status" value="1"/>
</dbReference>
<dbReference type="GO" id="GO:0005886">
    <property type="term" value="C:plasma membrane"/>
    <property type="evidence" value="ECO:0007669"/>
    <property type="project" value="UniProtKB-SubCell"/>
</dbReference>
<name>A0A3S9HB73_9LACT</name>
<keyword evidence="4" id="KW-1003">Cell membrane</keyword>
<keyword evidence="10 11" id="KW-0472">Membrane</keyword>
<keyword evidence="6 11" id="KW-0812">Transmembrane</keyword>
<evidence type="ECO:0000256" key="8">
    <source>
        <dbReference type="ARBA" id="ARBA00022989"/>
    </source>
</evidence>
<proteinExistence type="predicted"/>
<dbReference type="GO" id="GO:0016036">
    <property type="term" value="P:cellular response to phosphate starvation"/>
    <property type="evidence" value="ECO:0007669"/>
    <property type="project" value="TreeGrafter"/>
</dbReference>
<comment type="catalytic activity">
    <reaction evidence="1">
        <text>ATP + protein L-histidine = ADP + protein N-phospho-L-histidine.</text>
        <dbReference type="EC" id="2.7.13.3"/>
    </reaction>
</comment>
<keyword evidence="9" id="KW-0902">Two-component regulatory system</keyword>
<feature type="domain" description="Histidine kinase" evidence="12">
    <location>
        <begin position="130"/>
        <end position="343"/>
    </location>
</feature>
<evidence type="ECO:0000256" key="2">
    <source>
        <dbReference type="ARBA" id="ARBA00004651"/>
    </source>
</evidence>
<evidence type="ECO:0000256" key="4">
    <source>
        <dbReference type="ARBA" id="ARBA00022475"/>
    </source>
</evidence>
<evidence type="ECO:0000256" key="6">
    <source>
        <dbReference type="ARBA" id="ARBA00022692"/>
    </source>
</evidence>
<evidence type="ECO:0000313" key="13">
    <source>
        <dbReference type="EMBL" id="AZP04423.1"/>
    </source>
</evidence>
<keyword evidence="14" id="KW-1185">Reference proteome</keyword>
<evidence type="ECO:0000256" key="5">
    <source>
        <dbReference type="ARBA" id="ARBA00022679"/>
    </source>
</evidence>
<evidence type="ECO:0000256" key="1">
    <source>
        <dbReference type="ARBA" id="ARBA00000085"/>
    </source>
</evidence>
<dbReference type="KEGG" id="jeh:EJN90_07140"/>
<dbReference type="Gene3D" id="3.30.565.10">
    <property type="entry name" value="Histidine kinase-like ATPase, C-terminal domain"/>
    <property type="match status" value="1"/>
</dbReference>
<feature type="transmembrane region" description="Helical" evidence="11">
    <location>
        <begin position="16"/>
        <end position="36"/>
    </location>
</feature>
<evidence type="ECO:0000256" key="11">
    <source>
        <dbReference type="SAM" id="Phobius"/>
    </source>
</evidence>
<dbReference type="RefSeq" id="WP_126109821.1">
    <property type="nucleotide sequence ID" value="NZ_CP034465.1"/>
</dbReference>
<evidence type="ECO:0000256" key="10">
    <source>
        <dbReference type="ARBA" id="ARBA00023136"/>
    </source>
</evidence>
<comment type="subcellular location">
    <subcellularLocation>
        <location evidence="2">Cell membrane</location>
        <topology evidence="2">Multi-pass membrane protein</topology>
    </subcellularLocation>
</comment>
<dbReference type="SUPFAM" id="SSF55874">
    <property type="entry name" value="ATPase domain of HSP90 chaperone/DNA topoisomerase II/histidine kinase"/>
    <property type="match status" value="1"/>
</dbReference>
<dbReference type="GO" id="GO:0004721">
    <property type="term" value="F:phosphoprotein phosphatase activity"/>
    <property type="evidence" value="ECO:0007669"/>
    <property type="project" value="TreeGrafter"/>
</dbReference>
<dbReference type="Pfam" id="PF02518">
    <property type="entry name" value="HATPase_c"/>
    <property type="match status" value="1"/>
</dbReference>
<reference evidence="14" key="1">
    <citation type="submission" date="2018-12" db="EMBL/GenBank/DDBJ databases">
        <title>Complete genome sequencing of Jeotgalibaca sp. H21T32.</title>
        <authorList>
            <person name="Bae J.-W."/>
            <person name="Lee S.-Y."/>
        </authorList>
    </citation>
    <scope>NUCLEOTIDE SEQUENCE [LARGE SCALE GENOMIC DNA]</scope>
    <source>
        <strain evidence="14">H21T32</strain>
    </source>
</reference>
<dbReference type="PROSITE" id="PS50109">
    <property type="entry name" value="HIS_KIN"/>
    <property type="match status" value="1"/>
</dbReference>
<dbReference type="InterPro" id="IPR003594">
    <property type="entry name" value="HATPase_dom"/>
</dbReference>
<dbReference type="Proteomes" id="UP000273326">
    <property type="component" value="Chromosome"/>
</dbReference>
<evidence type="ECO:0000256" key="9">
    <source>
        <dbReference type="ARBA" id="ARBA00023012"/>
    </source>
</evidence>